<dbReference type="InterPro" id="IPR006439">
    <property type="entry name" value="HAD-SF_hydro_IA"/>
</dbReference>
<dbReference type="EMBL" id="LSKU01000001">
    <property type="protein sequence ID" value="KXG45107.1"/>
    <property type="molecule type" value="Genomic_DNA"/>
</dbReference>
<dbReference type="STRING" id="1413211.U473_13220"/>
<dbReference type="SUPFAM" id="SSF56784">
    <property type="entry name" value="HAD-like"/>
    <property type="match status" value="1"/>
</dbReference>
<keyword evidence="2" id="KW-0460">Magnesium</keyword>
<accession>A0A135L825</accession>
<dbReference type="OrthoDB" id="9792518at2"/>
<dbReference type="Gene3D" id="1.10.150.240">
    <property type="entry name" value="Putative phosphatase, domain 2"/>
    <property type="match status" value="1"/>
</dbReference>
<evidence type="ECO:0000313" key="3">
    <source>
        <dbReference type="EMBL" id="KXG45107.1"/>
    </source>
</evidence>
<dbReference type="PANTHER" id="PTHR43434">
    <property type="entry name" value="PHOSPHOGLYCOLATE PHOSPHATASE"/>
    <property type="match status" value="1"/>
</dbReference>
<dbReference type="SFLD" id="SFLDS00003">
    <property type="entry name" value="Haloacid_Dehalogenase"/>
    <property type="match status" value="1"/>
</dbReference>
<dbReference type="AlphaFoldDB" id="A0A135L825"/>
<dbReference type="Proteomes" id="UP000070352">
    <property type="component" value="Unassembled WGS sequence"/>
</dbReference>
<evidence type="ECO:0008006" key="5">
    <source>
        <dbReference type="Google" id="ProtNLM"/>
    </source>
</evidence>
<evidence type="ECO:0000256" key="2">
    <source>
        <dbReference type="ARBA" id="ARBA00022842"/>
    </source>
</evidence>
<protein>
    <recommendedName>
        <fullName evidence="5">Nucleosidase</fullName>
    </recommendedName>
</protein>
<evidence type="ECO:0000313" key="4">
    <source>
        <dbReference type="Proteomes" id="UP000070352"/>
    </source>
</evidence>
<sequence>MDTIIFDFDGTLFQTEKLVIPSFEKTFARLQAEGYYIGKKFSEEELLSVIGKTLEDIWQTLLPHLSLEAHKKANDYMLHYEIEGVSEGYGALYPQVIETLLQLKNQGYRLFVASNGLETYIKELAKAFRIDHYFEAMYSAGEFETKSKNDLVKKLVQDYSIENGVMVGDRQSDVEAGKTNKLFVIGCDFGFSSKDELKNADVVIQSFDQILAVLNG</sequence>
<gene>
    <name evidence="3" type="ORF">U473_13220</name>
</gene>
<dbReference type="Pfam" id="PF13419">
    <property type="entry name" value="HAD_2"/>
    <property type="match status" value="1"/>
</dbReference>
<keyword evidence="4" id="KW-1185">Reference proteome</keyword>
<dbReference type="GO" id="GO:0008967">
    <property type="term" value="F:phosphoglycolate phosphatase activity"/>
    <property type="evidence" value="ECO:0007669"/>
    <property type="project" value="TreeGrafter"/>
</dbReference>
<evidence type="ECO:0000256" key="1">
    <source>
        <dbReference type="ARBA" id="ARBA00022801"/>
    </source>
</evidence>
<dbReference type="GO" id="GO:0005829">
    <property type="term" value="C:cytosol"/>
    <property type="evidence" value="ECO:0007669"/>
    <property type="project" value="TreeGrafter"/>
</dbReference>
<dbReference type="SFLD" id="SFLDG01129">
    <property type="entry name" value="C1.5:_HAD__Beta-PGM__Phosphata"/>
    <property type="match status" value="1"/>
</dbReference>
<dbReference type="InterPro" id="IPR050155">
    <property type="entry name" value="HAD-like_hydrolase_sf"/>
</dbReference>
<comment type="caution">
    <text evidence="3">The sequence shown here is derived from an EMBL/GenBank/DDBJ whole genome shotgun (WGS) entry which is preliminary data.</text>
</comment>
<dbReference type="Gene3D" id="3.40.50.1000">
    <property type="entry name" value="HAD superfamily/HAD-like"/>
    <property type="match status" value="1"/>
</dbReference>
<name>A0A135L825_9BACI</name>
<dbReference type="InterPro" id="IPR041492">
    <property type="entry name" value="HAD_2"/>
</dbReference>
<dbReference type="InterPro" id="IPR023214">
    <property type="entry name" value="HAD_sf"/>
</dbReference>
<dbReference type="InterPro" id="IPR023198">
    <property type="entry name" value="PGP-like_dom2"/>
</dbReference>
<reference evidence="3 4" key="1">
    <citation type="submission" date="2016-02" db="EMBL/GenBank/DDBJ databases">
        <title>Draft Genome for Tepidibacillus decaturensis nov. sp. Strain Z9, an Anaerobic, Moderately Thermophilic and Heterotrophic Bacterium from Deep Subsurface of the Illinois Basin, USA.</title>
        <authorList>
            <person name="Dong Y."/>
            <person name="Chang J.Y."/>
            <person name="Sanford R."/>
            <person name="Fouke B.W."/>
        </authorList>
    </citation>
    <scope>NUCLEOTIDE SEQUENCE [LARGE SCALE GENOMIC DNA]</scope>
    <source>
        <strain evidence="3 4">Z9</strain>
    </source>
</reference>
<dbReference type="PANTHER" id="PTHR43434:SF1">
    <property type="entry name" value="PHOSPHOGLYCOLATE PHOSPHATASE"/>
    <property type="match status" value="1"/>
</dbReference>
<dbReference type="NCBIfam" id="TIGR01549">
    <property type="entry name" value="HAD-SF-IA-v1"/>
    <property type="match status" value="1"/>
</dbReference>
<dbReference type="InterPro" id="IPR036412">
    <property type="entry name" value="HAD-like_sf"/>
</dbReference>
<dbReference type="GO" id="GO:0006281">
    <property type="term" value="P:DNA repair"/>
    <property type="evidence" value="ECO:0007669"/>
    <property type="project" value="TreeGrafter"/>
</dbReference>
<organism evidence="3 4">
    <name type="scientific">Tepidibacillus decaturensis</name>
    <dbReference type="NCBI Taxonomy" id="1413211"/>
    <lineage>
        <taxon>Bacteria</taxon>
        <taxon>Bacillati</taxon>
        <taxon>Bacillota</taxon>
        <taxon>Bacilli</taxon>
        <taxon>Bacillales</taxon>
        <taxon>Bacillaceae</taxon>
        <taxon>Tepidibacillus</taxon>
    </lineage>
</organism>
<keyword evidence="1" id="KW-0378">Hydrolase</keyword>
<proteinExistence type="predicted"/>